<dbReference type="InterPro" id="IPR050313">
    <property type="entry name" value="Carb_Metab_HTH_regulators"/>
</dbReference>
<evidence type="ECO:0000313" key="5">
    <source>
        <dbReference type="Proteomes" id="UP001589818"/>
    </source>
</evidence>
<keyword evidence="1" id="KW-0805">Transcription regulation</keyword>
<comment type="caution">
    <text evidence="4">The sequence shown here is derived from an EMBL/GenBank/DDBJ whole genome shotgun (WGS) entry which is preliminary data.</text>
</comment>
<dbReference type="SMART" id="SM01134">
    <property type="entry name" value="DeoRC"/>
    <property type="match status" value="1"/>
</dbReference>
<dbReference type="EMBL" id="JBHLVF010000008">
    <property type="protein sequence ID" value="MFC0390567.1"/>
    <property type="molecule type" value="Genomic_DNA"/>
</dbReference>
<dbReference type="InterPro" id="IPR037171">
    <property type="entry name" value="NagB/RpiA_transferase-like"/>
</dbReference>
<dbReference type="PANTHER" id="PTHR30363">
    <property type="entry name" value="HTH-TYPE TRANSCRIPTIONAL REGULATOR SRLR-RELATED"/>
    <property type="match status" value="1"/>
</dbReference>
<evidence type="ECO:0000256" key="2">
    <source>
        <dbReference type="ARBA" id="ARBA00023163"/>
    </source>
</evidence>
<dbReference type="SUPFAM" id="SSF100950">
    <property type="entry name" value="NagB/RpiA/CoA transferase-like"/>
    <property type="match status" value="1"/>
</dbReference>
<keyword evidence="4" id="KW-0238">DNA-binding</keyword>
<dbReference type="Pfam" id="PF00455">
    <property type="entry name" value="DeoRC"/>
    <property type="match status" value="1"/>
</dbReference>
<dbReference type="SMART" id="SM00420">
    <property type="entry name" value="HTH_DEOR"/>
    <property type="match status" value="1"/>
</dbReference>
<dbReference type="PROSITE" id="PS51000">
    <property type="entry name" value="HTH_DEOR_2"/>
    <property type="match status" value="1"/>
</dbReference>
<evidence type="ECO:0000259" key="3">
    <source>
        <dbReference type="PROSITE" id="PS51000"/>
    </source>
</evidence>
<dbReference type="RefSeq" id="WP_204820183.1">
    <property type="nucleotide sequence ID" value="NZ_JANHOF010000010.1"/>
</dbReference>
<sequence length="261" mass="29365">MSLAGEERKQIILNMIQLQGKVRSPELAAKLEVSSETIRRYLEELELENKLKRVYGGAVKINVEREEPVYVQREVLQAAEKRQIGNAAAALVQDKEVIVLDDGTTTLQMIDMLALKSQLTILVTSVYTLNLLIAYKNRGVFDGEIVLLGGRVNPKHYRTSGSLAIHFMSYFHVDKAFIVADGLQIDGGVTSYEDERAMLSRAFMKQAKQTIVLADHTKIGTNHYCRIAGLEEVDIIISNVAPPKEWKDKLDEKDIHWIVAE</sequence>
<accession>A0ABV6J3X3</accession>
<dbReference type="Proteomes" id="UP001589818">
    <property type="component" value="Unassembled WGS sequence"/>
</dbReference>
<dbReference type="GO" id="GO:0003677">
    <property type="term" value="F:DNA binding"/>
    <property type="evidence" value="ECO:0007669"/>
    <property type="project" value="UniProtKB-KW"/>
</dbReference>
<organism evidence="4 5">
    <name type="scientific">Paenibacillus mendelii</name>
    <dbReference type="NCBI Taxonomy" id="206163"/>
    <lineage>
        <taxon>Bacteria</taxon>
        <taxon>Bacillati</taxon>
        <taxon>Bacillota</taxon>
        <taxon>Bacilli</taxon>
        <taxon>Bacillales</taxon>
        <taxon>Paenibacillaceae</taxon>
        <taxon>Paenibacillus</taxon>
    </lineage>
</organism>
<gene>
    <name evidence="4" type="ORF">ACFFJ8_04150</name>
</gene>
<protein>
    <submittedName>
        <fullName evidence="4">DeoR/GlpR family DNA-binding transcription regulator</fullName>
    </submittedName>
</protein>
<dbReference type="Pfam" id="PF08220">
    <property type="entry name" value="HTH_DeoR"/>
    <property type="match status" value="1"/>
</dbReference>
<dbReference type="PRINTS" id="PR00037">
    <property type="entry name" value="HTHLACR"/>
</dbReference>
<name>A0ABV6J3X3_9BACL</name>
<dbReference type="InterPro" id="IPR036388">
    <property type="entry name" value="WH-like_DNA-bd_sf"/>
</dbReference>
<evidence type="ECO:0000313" key="4">
    <source>
        <dbReference type="EMBL" id="MFC0390567.1"/>
    </source>
</evidence>
<dbReference type="PANTHER" id="PTHR30363:SF44">
    <property type="entry name" value="AGA OPERON TRANSCRIPTIONAL REPRESSOR-RELATED"/>
    <property type="match status" value="1"/>
</dbReference>
<evidence type="ECO:0000256" key="1">
    <source>
        <dbReference type="ARBA" id="ARBA00023015"/>
    </source>
</evidence>
<feature type="domain" description="HTH deoR-type" evidence="3">
    <location>
        <begin position="5"/>
        <end position="60"/>
    </location>
</feature>
<reference evidence="4 5" key="1">
    <citation type="submission" date="2024-09" db="EMBL/GenBank/DDBJ databases">
        <authorList>
            <person name="Sun Q."/>
            <person name="Mori K."/>
        </authorList>
    </citation>
    <scope>NUCLEOTIDE SEQUENCE [LARGE SCALE GENOMIC DNA]</scope>
    <source>
        <strain evidence="4 5">CCM 4839</strain>
    </source>
</reference>
<dbReference type="Gene3D" id="3.40.50.1360">
    <property type="match status" value="1"/>
</dbReference>
<dbReference type="InterPro" id="IPR036390">
    <property type="entry name" value="WH_DNA-bd_sf"/>
</dbReference>
<dbReference type="InterPro" id="IPR014036">
    <property type="entry name" value="DeoR-like_C"/>
</dbReference>
<keyword evidence="2" id="KW-0804">Transcription</keyword>
<keyword evidence="5" id="KW-1185">Reference proteome</keyword>
<dbReference type="Gene3D" id="1.10.10.10">
    <property type="entry name" value="Winged helix-like DNA-binding domain superfamily/Winged helix DNA-binding domain"/>
    <property type="match status" value="1"/>
</dbReference>
<dbReference type="SUPFAM" id="SSF46785">
    <property type="entry name" value="Winged helix' DNA-binding domain"/>
    <property type="match status" value="1"/>
</dbReference>
<proteinExistence type="predicted"/>
<dbReference type="InterPro" id="IPR001034">
    <property type="entry name" value="DeoR_HTH"/>
</dbReference>